<feature type="transmembrane region" description="Helical" evidence="8">
    <location>
        <begin position="229"/>
        <end position="256"/>
    </location>
</feature>
<evidence type="ECO:0000313" key="10">
    <source>
        <dbReference type="EMBL" id="ASN05233.1"/>
    </source>
</evidence>
<keyword evidence="5 8" id="KW-1133">Transmembrane helix</keyword>
<sequence>MYVNEQHIMYQLADQLIEVENFEILDMDEHKKEIWLEKNINKTSYVIRIVHKEFYWMNDLKKDIALAFQRTKAIRRLLTGKHIEVKNVYVAMQAPVGEWEALKKPMQLKERKPIKMKIYYLDEKDIYEETERLNQDLNISLQLGTSELADQDKAAELDHLKGKLSNKLSSKRKEIKNVFSHGKPFLTYFLLVINILIYFLLEFNGGSTSTETLIKYGAKYNPAILDGEWWRIISSMFLHIGLLHIFMNMLALYYLGATVERIYGSVRFLTIYMLAGIGGGLASFAFTTNVSAGASGALFGLFGALLFFGLMNKKLFLQTMGKGILFIIGFNLIFGFSVPQIDNGAHIGGLVTGFIASVIVFLPRKKKIAYQFFAVICYLVIISGLVVFGIQQNTDSAMYQLTKIEELLAKDDYEAVIKTATEALKDPDDLSAALLFQRSYANIELGKTSLAINDLEKIVEMDSEMPEVYYNLALLYRSQGEKQKAVQSVEKAYKLKPDDDSYIQLYEQITGKSVN</sequence>
<dbReference type="GO" id="GO:0004252">
    <property type="term" value="F:serine-type endopeptidase activity"/>
    <property type="evidence" value="ECO:0007669"/>
    <property type="project" value="InterPro"/>
</dbReference>
<protein>
    <submittedName>
        <fullName evidence="10">Rhomboid family intramembrane serine protease</fullName>
    </submittedName>
</protein>
<dbReference type="Gene3D" id="1.20.1540.10">
    <property type="entry name" value="Rhomboid-like"/>
    <property type="match status" value="1"/>
</dbReference>
<evidence type="ECO:0000256" key="3">
    <source>
        <dbReference type="ARBA" id="ARBA00022692"/>
    </source>
</evidence>
<dbReference type="InterPro" id="IPR035952">
    <property type="entry name" value="Rhomboid-like_sf"/>
</dbReference>
<dbReference type="SUPFAM" id="SSF48452">
    <property type="entry name" value="TPR-like"/>
    <property type="match status" value="1"/>
</dbReference>
<feature type="repeat" description="TPR" evidence="7">
    <location>
        <begin position="466"/>
        <end position="499"/>
    </location>
</feature>
<evidence type="ECO:0000256" key="2">
    <source>
        <dbReference type="ARBA" id="ARBA00009045"/>
    </source>
</evidence>
<feature type="transmembrane region" description="Helical" evidence="8">
    <location>
        <begin position="185"/>
        <end position="201"/>
    </location>
</feature>
<dbReference type="InterPro" id="IPR019734">
    <property type="entry name" value="TPR_rpt"/>
</dbReference>
<feature type="transmembrane region" description="Helical" evidence="8">
    <location>
        <begin position="369"/>
        <end position="390"/>
    </location>
</feature>
<keyword evidence="6 8" id="KW-0472">Membrane</keyword>
<organism evidence="10 11">
    <name type="scientific">Virgibacillus necropolis</name>
    <dbReference type="NCBI Taxonomy" id="163877"/>
    <lineage>
        <taxon>Bacteria</taxon>
        <taxon>Bacillati</taxon>
        <taxon>Bacillota</taxon>
        <taxon>Bacilli</taxon>
        <taxon>Bacillales</taxon>
        <taxon>Bacillaceae</taxon>
        <taxon>Virgibacillus</taxon>
    </lineage>
</organism>
<evidence type="ECO:0000256" key="5">
    <source>
        <dbReference type="ARBA" id="ARBA00022989"/>
    </source>
</evidence>
<gene>
    <name evidence="10" type="ORF">CFK40_09510</name>
</gene>
<evidence type="ECO:0000256" key="7">
    <source>
        <dbReference type="PROSITE-ProRule" id="PRU00339"/>
    </source>
</evidence>
<dbReference type="PANTHER" id="PTHR43731">
    <property type="entry name" value="RHOMBOID PROTEASE"/>
    <property type="match status" value="1"/>
</dbReference>
<dbReference type="GO" id="GO:0016020">
    <property type="term" value="C:membrane"/>
    <property type="evidence" value="ECO:0007669"/>
    <property type="project" value="UniProtKB-SubCell"/>
</dbReference>
<name>A0A221MC64_9BACI</name>
<proteinExistence type="inferred from homology"/>
<dbReference type="Pfam" id="PF13181">
    <property type="entry name" value="TPR_8"/>
    <property type="match status" value="2"/>
</dbReference>
<keyword evidence="11" id="KW-1185">Reference proteome</keyword>
<dbReference type="OrthoDB" id="9813074at2"/>
<evidence type="ECO:0000313" key="11">
    <source>
        <dbReference type="Proteomes" id="UP000204391"/>
    </source>
</evidence>
<reference evidence="10 11" key="1">
    <citation type="journal article" date="2003" name="Int. J. Syst. Evol. Microbiol.">
        <title>Virgibacillus carmonensis sp. nov., Virgibacillus necropolis sp. nov. and Virgibacillus picturae sp. nov., three novel species isolated from deteriorated mural paintings, transfer of the species of the genus salibacillus to Virgibacillus, as Virgibacillus marismortui comb. nov. and Virgibacillus salexigens comb. nov., and emended description of the genus Virgibacillus.</title>
        <authorList>
            <person name="Heyrman J."/>
            <person name="Logan N.A."/>
            <person name="Busse H.J."/>
            <person name="Balcaen A."/>
            <person name="Lebbe L."/>
            <person name="Rodriguez-Diaz M."/>
            <person name="Swings J."/>
            <person name="De Vos P."/>
        </authorList>
    </citation>
    <scope>NUCLEOTIDE SEQUENCE [LARGE SCALE GENOMIC DNA]</scope>
    <source>
        <strain evidence="10 11">LMG 19488</strain>
    </source>
</reference>
<evidence type="ECO:0000256" key="1">
    <source>
        <dbReference type="ARBA" id="ARBA00004141"/>
    </source>
</evidence>
<keyword evidence="3 8" id="KW-0812">Transmembrane</keyword>
<dbReference type="GO" id="GO:0006508">
    <property type="term" value="P:proteolysis"/>
    <property type="evidence" value="ECO:0007669"/>
    <property type="project" value="UniProtKB-KW"/>
</dbReference>
<dbReference type="SUPFAM" id="SSF144091">
    <property type="entry name" value="Rhomboid-like"/>
    <property type="match status" value="1"/>
</dbReference>
<keyword evidence="4" id="KW-0378">Hydrolase</keyword>
<keyword evidence="10" id="KW-0645">Protease</keyword>
<evidence type="ECO:0000256" key="8">
    <source>
        <dbReference type="SAM" id="Phobius"/>
    </source>
</evidence>
<evidence type="ECO:0000256" key="4">
    <source>
        <dbReference type="ARBA" id="ARBA00022801"/>
    </source>
</evidence>
<dbReference type="Pfam" id="PF01694">
    <property type="entry name" value="Rhomboid"/>
    <property type="match status" value="1"/>
</dbReference>
<dbReference type="PROSITE" id="PS50005">
    <property type="entry name" value="TPR"/>
    <property type="match status" value="1"/>
</dbReference>
<feature type="transmembrane region" description="Helical" evidence="8">
    <location>
        <begin position="345"/>
        <end position="362"/>
    </location>
</feature>
<evidence type="ECO:0000256" key="6">
    <source>
        <dbReference type="ARBA" id="ARBA00023136"/>
    </source>
</evidence>
<evidence type="ECO:0000259" key="9">
    <source>
        <dbReference type="Pfam" id="PF01694"/>
    </source>
</evidence>
<dbReference type="PANTHER" id="PTHR43731:SF14">
    <property type="entry name" value="PRESENILIN-ASSOCIATED RHOMBOID-LIKE PROTEIN, MITOCHONDRIAL"/>
    <property type="match status" value="1"/>
</dbReference>
<feature type="transmembrane region" description="Helical" evidence="8">
    <location>
        <begin position="292"/>
        <end position="311"/>
    </location>
</feature>
<feature type="transmembrane region" description="Helical" evidence="8">
    <location>
        <begin position="323"/>
        <end position="339"/>
    </location>
</feature>
<dbReference type="SMART" id="SM00028">
    <property type="entry name" value="TPR"/>
    <property type="match status" value="2"/>
</dbReference>
<feature type="domain" description="Peptidase S54 rhomboid" evidence="9">
    <location>
        <begin position="227"/>
        <end position="361"/>
    </location>
</feature>
<dbReference type="KEGG" id="vne:CFK40_09510"/>
<comment type="subcellular location">
    <subcellularLocation>
        <location evidence="1">Membrane</location>
        <topology evidence="1">Multi-pass membrane protein</topology>
    </subcellularLocation>
</comment>
<feature type="transmembrane region" description="Helical" evidence="8">
    <location>
        <begin position="268"/>
        <end position="286"/>
    </location>
</feature>
<dbReference type="Gene3D" id="1.25.40.10">
    <property type="entry name" value="Tetratricopeptide repeat domain"/>
    <property type="match status" value="1"/>
</dbReference>
<dbReference type="InterPro" id="IPR022764">
    <property type="entry name" value="Peptidase_S54_rhomboid_dom"/>
</dbReference>
<dbReference type="InterPro" id="IPR050925">
    <property type="entry name" value="Rhomboid_protease_S54"/>
</dbReference>
<dbReference type="InterPro" id="IPR011990">
    <property type="entry name" value="TPR-like_helical_dom_sf"/>
</dbReference>
<comment type="similarity">
    <text evidence="2">Belongs to the peptidase S54 family.</text>
</comment>
<dbReference type="Proteomes" id="UP000204391">
    <property type="component" value="Chromosome"/>
</dbReference>
<accession>A0A221MC64</accession>
<dbReference type="PROSITE" id="PS50293">
    <property type="entry name" value="TPR_REGION"/>
    <property type="match status" value="1"/>
</dbReference>
<keyword evidence="7" id="KW-0802">TPR repeat</keyword>
<dbReference type="RefSeq" id="WP_089532083.1">
    <property type="nucleotide sequence ID" value="NZ_CP022437.1"/>
</dbReference>
<dbReference type="EMBL" id="CP022437">
    <property type="protein sequence ID" value="ASN05233.1"/>
    <property type="molecule type" value="Genomic_DNA"/>
</dbReference>
<dbReference type="AlphaFoldDB" id="A0A221MC64"/>